<protein>
    <submittedName>
        <fullName evidence="10">Threonine/serine exporter ThrE family protein</fullName>
    </submittedName>
</protein>
<evidence type="ECO:0000256" key="6">
    <source>
        <dbReference type="ARBA" id="ARBA00034125"/>
    </source>
</evidence>
<keyword evidence="3 7" id="KW-0812">Transmembrane</keyword>
<proteinExistence type="inferred from homology"/>
<dbReference type="Proteomes" id="UP001589748">
    <property type="component" value="Unassembled WGS sequence"/>
</dbReference>
<feature type="domain" description="Threonine/Serine exporter ThrE" evidence="9">
    <location>
        <begin position="308"/>
        <end position="434"/>
    </location>
</feature>
<evidence type="ECO:0000259" key="8">
    <source>
        <dbReference type="Pfam" id="PF06738"/>
    </source>
</evidence>
<keyword evidence="5 7" id="KW-0472">Membrane</keyword>
<evidence type="ECO:0000259" key="9">
    <source>
        <dbReference type="Pfam" id="PF12821"/>
    </source>
</evidence>
<feature type="transmembrane region" description="Helical" evidence="7">
    <location>
        <begin position="352"/>
        <end position="369"/>
    </location>
</feature>
<gene>
    <name evidence="10" type="ORF">ACFFVI_02350</name>
</gene>
<feature type="transmembrane region" description="Helical" evidence="7">
    <location>
        <begin position="170"/>
        <end position="188"/>
    </location>
</feature>
<dbReference type="RefSeq" id="WP_380139896.1">
    <property type="nucleotide sequence ID" value="NZ_JBHLUI010000012.1"/>
</dbReference>
<feature type="domain" description="Threonine/serine exporter-like N-terminal" evidence="8">
    <location>
        <begin position="41"/>
        <end position="285"/>
    </location>
</feature>
<name>A0ABV5LNX6_9ACTN</name>
<dbReference type="EMBL" id="JBHMDM010000001">
    <property type="protein sequence ID" value="MFB9375799.1"/>
    <property type="molecule type" value="Genomic_DNA"/>
</dbReference>
<evidence type="ECO:0000313" key="10">
    <source>
        <dbReference type="EMBL" id="MFB9375799.1"/>
    </source>
</evidence>
<keyword evidence="2" id="KW-1003">Cell membrane</keyword>
<comment type="caution">
    <text evidence="10">The sequence shown here is derived from an EMBL/GenBank/DDBJ whole genome shotgun (WGS) entry which is preliminary data.</text>
</comment>
<feature type="transmembrane region" description="Helical" evidence="7">
    <location>
        <begin position="329"/>
        <end position="346"/>
    </location>
</feature>
<dbReference type="Pfam" id="PF12821">
    <property type="entry name" value="ThrE_2"/>
    <property type="match status" value="1"/>
</dbReference>
<feature type="transmembrane region" description="Helical" evidence="7">
    <location>
        <begin position="200"/>
        <end position="217"/>
    </location>
</feature>
<feature type="transmembrane region" description="Helical" evidence="7">
    <location>
        <begin position="413"/>
        <end position="436"/>
    </location>
</feature>
<accession>A0ABV5LNX6</accession>
<evidence type="ECO:0000256" key="1">
    <source>
        <dbReference type="ARBA" id="ARBA00004651"/>
    </source>
</evidence>
<organism evidence="10 11">
    <name type="scientific">Kineococcus gynurae</name>
    <dbReference type="NCBI Taxonomy" id="452979"/>
    <lineage>
        <taxon>Bacteria</taxon>
        <taxon>Bacillati</taxon>
        <taxon>Actinomycetota</taxon>
        <taxon>Actinomycetes</taxon>
        <taxon>Kineosporiales</taxon>
        <taxon>Kineosporiaceae</taxon>
        <taxon>Kineococcus</taxon>
    </lineage>
</organism>
<keyword evidence="4 7" id="KW-1133">Transmembrane helix</keyword>
<keyword evidence="11" id="KW-1185">Reference proteome</keyword>
<sequence length="460" mass="47110">MVGRVRNRVGRLLIGKEAAEIAARADDAPRDDDDLRTVTALARMAEALLSCGAPAADVTALTLRAALGAGLAHTQVDITFTAVIVSAPDSSGTPLTAVRVVQVRATDYSRLAGLYQLAHDAAEGMDPDVLRRRLRVLLRRPRRYRPMVAHGAVVGLAFSVGWLLGGGLGVSLAAGATSAVLQLLLAAANRRGLPAFFQQVAGAATATLVAVALLVYQPTFPDWLGGIPPSLVVGAGIVPLLAGLFLVGSAEDAIAGFYVTASGRAFETMLLTTGIVVGIAGVLDLAQRGGVPLDLQFSEGAVYPLGGQVAAAAAASMTWALAGYADLRAVLCSGLAGGALWLLYSLGLDLGLGPISAAGLAALGVGFLAEGLAWRWGIPGVVVSICGIVPLLPGLAIYRAIFSLVGGDPAGGVSLLVQALGVALALAAGVTLGEFCSQPLRREFDRVERAVRRRARNPQV</sequence>
<dbReference type="InterPro" id="IPR010619">
    <property type="entry name" value="ThrE-like_N"/>
</dbReference>
<evidence type="ECO:0000313" key="11">
    <source>
        <dbReference type="Proteomes" id="UP001589748"/>
    </source>
</evidence>
<feature type="transmembrane region" description="Helical" evidence="7">
    <location>
        <begin position="223"/>
        <end position="247"/>
    </location>
</feature>
<feature type="transmembrane region" description="Helical" evidence="7">
    <location>
        <begin position="301"/>
        <end position="322"/>
    </location>
</feature>
<comment type="similarity">
    <text evidence="6">Belongs to the ThrE exporter (TC 2.A.79) family.</text>
</comment>
<feature type="transmembrane region" description="Helical" evidence="7">
    <location>
        <begin position="268"/>
        <end position="286"/>
    </location>
</feature>
<evidence type="ECO:0000256" key="2">
    <source>
        <dbReference type="ARBA" id="ARBA00022475"/>
    </source>
</evidence>
<evidence type="ECO:0000256" key="5">
    <source>
        <dbReference type="ARBA" id="ARBA00023136"/>
    </source>
</evidence>
<evidence type="ECO:0000256" key="4">
    <source>
        <dbReference type="ARBA" id="ARBA00022989"/>
    </source>
</evidence>
<feature type="transmembrane region" description="Helical" evidence="7">
    <location>
        <begin position="381"/>
        <end position="401"/>
    </location>
</feature>
<evidence type="ECO:0000256" key="3">
    <source>
        <dbReference type="ARBA" id="ARBA00022692"/>
    </source>
</evidence>
<dbReference type="PANTHER" id="PTHR34390">
    <property type="entry name" value="UPF0442 PROTEIN YJJB-RELATED"/>
    <property type="match status" value="1"/>
</dbReference>
<dbReference type="InterPro" id="IPR050539">
    <property type="entry name" value="ThrE_Dicarb/AminoAcid_Exp"/>
</dbReference>
<dbReference type="InterPro" id="IPR024528">
    <property type="entry name" value="ThrE_2"/>
</dbReference>
<comment type="subcellular location">
    <subcellularLocation>
        <location evidence="1">Cell membrane</location>
        <topology evidence="1">Multi-pass membrane protein</topology>
    </subcellularLocation>
</comment>
<feature type="transmembrane region" description="Helical" evidence="7">
    <location>
        <begin position="147"/>
        <end position="164"/>
    </location>
</feature>
<reference evidence="10 11" key="1">
    <citation type="submission" date="2024-09" db="EMBL/GenBank/DDBJ databases">
        <authorList>
            <person name="Sun Q."/>
            <person name="Mori K."/>
        </authorList>
    </citation>
    <scope>NUCLEOTIDE SEQUENCE [LARGE SCALE GENOMIC DNA]</scope>
    <source>
        <strain evidence="10 11">TISTR 1856</strain>
    </source>
</reference>
<dbReference type="PANTHER" id="PTHR34390:SF2">
    <property type="entry name" value="SUCCINATE TRANSPORTER SUBUNIT YJJP-RELATED"/>
    <property type="match status" value="1"/>
</dbReference>
<evidence type="ECO:0000256" key="7">
    <source>
        <dbReference type="SAM" id="Phobius"/>
    </source>
</evidence>
<dbReference type="Pfam" id="PF06738">
    <property type="entry name" value="ThrE"/>
    <property type="match status" value="1"/>
</dbReference>